<keyword evidence="2 5" id="KW-0812">Transmembrane</keyword>
<dbReference type="GO" id="GO:0016020">
    <property type="term" value="C:membrane"/>
    <property type="evidence" value="ECO:0007669"/>
    <property type="project" value="UniProtKB-SubCell"/>
</dbReference>
<dbReference type="PANTHER" id="PTHR32322:SF9">
    <property type="entry name" value="AMINO-ACID METABOLITE EFFLUX PUMP-RELATED"/>
    <property type="match status" value="1"/>
</dbReference>
<sequence length="300" mass="30841">MNAYPAPADASAITPTCALQGAIAIAAFASNALLCRVALFNYCIDAATFSDIRLLAGGATLLVVTKLRPEYAPQPSPDPDWISATALGIFVILFSLSYLSLGVSSGALVLFGTVQLTIFVACLLKGERFHRVALIGYLLAIAGLLCLTTPGVGVPRVSGLLMMVGAGVAWGIYTLRGRRSASPLSATAGNFLRATPICIVLGWMLNGDAHASVAGVALAVASGAVTSAIGFVVWGSVIRKLPAMSAAAIQLLVPPVAALGGVLFLQEPVSTRLVVSFVAVLLGIWLAASVGARHRVKARC</sequence>
<proteinExistence type="predicted"/>
<feature type="transmembrane region" description="Helical" evidence="5">
    <location>
        <begin position="246"/>
        <end position="265"/>
    </location>
</feature>
<gene>
    <name evidence="7" type="ORF">RR42_s2766</name>
</gene>
<dbReference type="RefSeq" id="WP_043356456.1">
    <property type="nucleotide sequence ID" value="NZ_CP010537.1"/>
</dbReference>
<keyword evidence="8" id="KW-1185">Reference proteome</keyword>
<feature type="transmembrane region" description="Helical" evidence="5">
    <location>
        <begin position="81"/>
        <end position="101"/>
    </location>
</feature>
<dbReference type="OrthoDB" id="321830at2"/>
<evidence type="ECO:0000256" key="3">
    <source>
        <dbReference type="ARBA" id="ARBA00022989"/>
    </source>
</evidence>
<dbReference type="SUPFAM" id="SSF103481">
    <property type="entry name" value="Multidrug resistance efflux transporter EmrE"/>
    <property type="match status" value="2"/>
</dbReference>
<name>A0A0C4YF09_9BURK</name>
<feature type="transmembrane region" description="Helical" evidence="5">
    <location>
        <begin position="211"/>
        <end position="234"/>
    </location>
</feature>
<feature type="transmembrane region" description="Helical" evidence="5">
    <location>
        <begin position="271"/>
        <end position="292"/>
    </location>
</feature>
<evidence type="ECO:0000313" key="8">
    <source>
        <dbReference type="Proteomes" id="UP000031843"/>
    </source>
</evidence>
<dbReference type="Proteomes" id="UP000031843">
    <property type="component" value="Chromosome secondary"/>
</dbReference>
<keyword evidence="3 5" id="KW-1133">Transmembrane helix</keyword>
<evidence type="ECO:0000259" key="6">
    <source>
        <dbReference type="Pfam" id="PF00892"/>
    </source>
</evidence>
<evidence type="ECO:0000313" key="7">
    <source>
        <dbReference type="EMBL" id="AJG24347.1"/>
    </source>
</evidence>
<dbReference type="PANTHER" id="PTHR32322">
    <property type="entry name" value="INNER MEMBRANE TRANSPORTER"/>
    <property type="match status" value="1"/>
</dbReference>
<feature type="transmembrane region" description="Helical" evidence="5">
    <location>
        <begin position="187"/>
        <end position="205"/>
    </location>
</feature>
<organism evidence="7 8">
    <name type="scientific">Cupriavidus basilensis</name>
    <dbReference type="NCBI Taxonomy" id="68895"/>
    <lineage>
        <taxon>Bacteria</taxon>
        <taxon>Pseudomonadati</taxon>
        <taxon>Pseudomonadota</taxon>
        <taxon>Betaproteobacteria</taxon>
        <taxon>Burkholderiales</taxon>
        <taxon>Burkholderiaceae</taxon>
        <taxon>Cupriavidus</taxon>
    </lineage>
</organism>
<dbReference type="EMBL" id="CP010537">
    <property type="protein sequence ID" value="AJG24347.1"/>
    <property type="molecule type" value="Genomic_DNA"/>
</dbReference>
<evidence type="ECO:0000256" key="4">
    <source>
        <dbReference type="ARBA" id="ARBA00023136"/>
    </source>
</evidence>
<protein>
    <submittedName>
        <fullName evidence="7">Permease of the drug/metabolite transporter (DMT) superfamily</fullName>
    </submittedName>
</protein>
<accession>A0A0C4YF09</accession>
<dbReference type="InterPro" id="IPR050638">
    <property type="entry name" value="AA-Vitamin_Transporters"/>
</dbReference>
<evidence type="ECO:0000256" key="2">
    <source>
        <dbReference type="ARBA" id="ARBA00022692"/>
    </source>
</evidence>
<evidence type="ECO:0000256" key="1">
    <source>
        <dbReference type="ARBA" id="ARBA00004141"/>
    </source>
</evidence>
<dbReference type="Pfam" id="PF00892">
    <property type="entry name" value="EamA"/>
    <property type="match status" value="1"/>
</dbReference>
<keyword evidence="4 5" id="KW-0472">Membrane</keyword>
<dbReference type="KEGG" id="cbw:RR42_s2766"/>
<evidence type="ECO:0000256" key="5">
    <source>
        <dbReference type="SAM" id="Phobius"/>
    </source>
</evidence>
<feature type="transmembrane region" description="Helical" evidence="5">
    <location>
        <begin position="157"/>
        <end position="175"/>
    </location>
</feature>
<comment type="subcellular location">
    <subcellularLocation>
        <location evidence="1">Membrane</location>
        <topology evidence="1">Multi-pass membrane protein</topology>
    </subcellularLocation>
</comment>
<dbReference type="InterPro" id="IPR037185">
    <property type="entry name" value="EmrE-like"/>
</dbReference>
<dbReference type="AlphaFoldDB" id="A0A0C4YF09"/>
<feature type="domain" description="EamA" evidence="6">
    <location>
        <begin position="158"/>
        <end position="287"/>
    </location>
</feature>
<dbReference type="InterPro" id="IPR000620">
    <property type="entry name" value="EamA_dom"/>
</dbReference>
<reference evidence="7 8" key="1">
    <citation type="journal article" date="2015" name="Genome Announc.">
        <title>Complete Genome Sequence of Cupriavidus basilensis 4G11, Isolated from the Oak Ridge Field Research Center Site.</title>
        <authorList>
            <person name="Ray J."/>
            <person name="Waters R.J."/>
            <person name="Skerker J.M."/>
            <person name="Kuehl J.V."/>
            <person name="Price M.N."/>
            <person name="Huang J."/>
            <person name="Chakraborty R."/>
            <person name="Arkin A.P."/>
            <person name="Deutschbauer A."/>
        </authorList>
    </citation>
    <scope>NUCLEOTIDE SEQUENCE [LARGE SCALE GENOMIC DNA]</scope>
    <source>
        <strain evidence="7">4G11</strain>
    </source>
</reference>
<dbReference type="STRING" id="68895.RR42_s2766"/>
<feature type="transmembrane region" description="Helical" evidence="5">
    <location>
        <begin position="131"/>
        <end position="151"/>
    </location>
</feature>